<feature type="transmembrane region" description="Helical" evidence="6">
    <location>
        <begin position="166"/>
        <end position="186"/>
    </location>
</feature>
<keyword evidence="3 6" id="KW-0812">Transmembrane</keyword>
<evidence type="ECO:0000256" key="5">
    <source>
        <dbReference type="ARBA" id="ARBA00023136"/>
    </source>
</evidence>
<feature type="transmembrane region" description="Helical" evidence="6">
    <location>
        <begin position="262"/>
        <end position="282"/>
    </location>
</feature>
<keyword evidence="9" id="KW-1185">Reference proteome</keyword>
<name>A0ABY6G801_9BURK</name>
<feature type="domain" description="EamA" evidence="7">
    <location>
        <begin position="24"/>
        <end position="154"/>
    </location>
</feature>
<dbReference type="PANTHER" id="PTHR32322">
    <property type="entry name" value="INNER MEMBRANE TRANSPORTER"/>
    <property type="match status" value="1"/>
</dbReference>
<dbReference type="EMBL" id="CP106881">
    <property type="protein sequence ID" value="UYG51176.1"/>
    <property type="molecule type" value="Genomic_DNA"/>
</dbReference>
<feature type="transmembrane region" description="Helical" evidence="6">
    <location>
        <begin position="113"/>
        <end position="132"/>
    </location>
</feature>
<feature type="transmembrane region" description="Helical" evidence="6">
    <location>
        <begin position="139"/>
        <end position="160"/>
    </location>
</feature>
<evidence type="ECO:0000256" key="2">
    <source>
        <dbReference type="ARBA" id="ARBA00007362"/>
    </source>
</evidence>
<feature type="transmembrane region" description="Helical" evidence="6">
    <location>
        <begin position="51"/>
        <end position="71"/>
    </location>
</feature>
<evidence type="ECO:0000256" key="4">
    <source>
        <dbReference type="ARBA" id="ARBA00022989"/>
    </source>
</evidence>
<protein>
    <submittedName>
        <fullName evidence="8">DMT family transporter</fullName>
    </submittedName>
</protein>
<evidence type="ECO:0000313" key="9">
    <source>
        <dbReference type="Proteomes" id="UP001162800"/>
    </source>
</evidence>
<evidence type="ECO:0000313" key="8">
    <source>
        <dbReference type="EMBL" id="UYG51176.1"/>
    </source>
</evidence>
<dbReference type="PANTHER" id="PTHR32322:SF2">
    <property type="entry name" value="EAMA DOMAIN-CONTAINING PROTEIN"/>
    <property type="match status" value="1"/>
</dbReference>
<dbReference type="InterPro" id="IPR037185">
    <property type="entry name" value="EmrE-like"/>
</dbReference>
<feature type="transmembrane region" description="Helical" evidence="6">
    <location>
        <begin position="24"/>
        <end position="45"/>
    </location>
</feature>
<keyword evidence="5 6" id="KW-0472">Membrane</keyword>
<dbReference type="InterPro" id="IPR050638">
    <property type="entry name" value="AA-Vitamin_Transporters"/>
</dbReference>
<feature type="transmembrane region" description="Helical" evidence="6">
    <location>
        <begin position="198"/>
        <end position="219"/>
    </location>
</feature>
<dbReference type="RefSeq" id="WP_231044505.1">
    <property type="nucleotide sequence ID" value="NZ_CP106881.1"/>
</dbReference>
<comment type="subcellular location">
    <subcellularLocation>
        <location evidence="1">Membrane</location>
        <topology evidence="1">Multi-pass membrane protein</topology>
    </subcellularLocation>
</comment>
<dbReference type="Pfam" id="PF00892">
    <property type="entry name" value="EamA"/>
    <property type="match status" value="2"/>
</dbReference>
<sequence length="312" mass="33401">MSSSPILAKTFQAAPAHLAQRSTFLWLCVMVLLWGLSWPATRLALDVVPPLWLAAIRFGSAALCLFAVLAIRGQLAFPPHQDWPIVASMGLLQMMTFTGLGMIAMTHMDTSRAVLLAYTTPLWGVVAGWMILRQAPTRWQLLALAVGLAGVALVCSPWEMDWTAPGAVMGTAFLLTGAICWSVAILHIKRHRWTASPLALAPWQMLLASVPLSGFAFALEGSPAAIPFDPKLLELLLFIGPIATSACFVISAEHGRRISTFAMSNFTLGVPLVGILASVLLLGNRLSMLFAAGLCLVFSGMVLAAVAAARKR</sequence>
<feature type="domain" description="EamA" evidence="7">
    <location>
        <begin position="169"/>
        <end position="304"/>
    </location>
</feature>
<reference evidence="8" key="1">
    <citation type="submission" date="2022-09" db="EMBL/GenBank/DDBJ databases">
        <title>The complete genome of Acidovorax sp. 5MLIR.</title>
        <authorList>
            <person name="Liu L."/>
            <person name="Yue J."/>
            <person name="Yang F."/>
            <person name="Yuan J."/>
            <person name="Li L."/>
        </authorList>
    </citation>
    <scope>NUCLEOTIDE SEQUENCE</scope>
    <source>
        <strain evidence="8">5MLIR</strain>
    </source>
</reference>
<feature type="transmembrane region" description="Helical" evidence="6">
    <location>
        <begin position="231"/>
        <end position="250"/>
    </location>
</feature>
<dbReference type="InterPro" id="IPR000620">
    <property type="entry name" value="EamA_dom"/>
</dbReference>
<evidence type="ECO:0000256" key="1">
    <source>
        <dbReference type="ARBA" id="ARBA00004141"/>
    </source>
</evidence>
<gene>
    <name evidence="8" type="ORF">M9799_13975</name>
</gene>
<evidence type="ECO:0000256" key="6">
    <source>
        <dbReference type="SAM" id="Phobius"/>
    </source>
</evidence>
<proteinExistence type="inferred from homology"/>
<evidence type="ECO:0000259" key="7">
    <source>
        <dbReference type="Pfam" id="PF00892"/>
    </source>
</evidence>
<evidence type="ECO:0000256" key="3">
    <source>
        <dbReference type="ARBA" id="ARBA00022692"/>
    </source>
</evidence>
<dbReference type="SUPFAM" id="SSF103481">
    <property type="entry name" value="Multidrug resistance efflux transporter EmrE"/>
    <property type="match status" value="2"/>
</dbReference>
<comment type="similarity">
    <text evidence="2">Belongs to the EamA transporter family.</text>
</comment>
<organism evidence="8 9">
    <name type="scientific">Comamonas endophytica</name>
    <dbReference type="NCBI Taxonomy" id="2949090"/>
    <lineage>
        <taxon>Bacteria</taxon>
        <taxon>Pseudomonadati</taxon>
        <taxon>Pseudomonadota</taxon>
        <taxon>Betaproteobacteria</taxon>
        <taxon>Burkholderiales</taxon>
        <taxon>Comamonadaceae</taxon>
        <taxon>Comamonas</taxon>
    </lineage>
</organism>
<feature type="transmembrane region" description="Helical" evidence="6">
    <location>
        <begin position="83"/>
        <end position="107"/>
    </location>
</feature>
<keyword evidence="4 6" id="KW-1133">Transmembrane helix</keyword>
<accession>A0ABY6G801</accession>
<feature type="transmembrane region" description="Helical" evidence="6">
    <location>
        <begin position="288"/>
        <end position="309"/>
    </location>
</feature>
<dbReference type="Proteomes" id="UP001162800">
    <property type="component" value="Chromosome"/>
</dbReference>